<evidence type="ECO:0000256" key="8">
    <source>
        <dbReference type="ARBA" id="ARBA00023237"/>
    </source>
</evidence>
<evidence type="ECO:0000256" key="11">
    <source>
        <dbReference type="RuleBase" id="RU003357"/>
    </source>
</evidence>
<protein>
    <submittedName>
        <fullName evidence="15">TonB-dependent receptor</fullName>
    </submittedName>
</protein>
<keyword evidence="4 9" id="KW-0812">Transmembrane</keyword>
<dbReference type="PANTHER" id="PTHR47234:SF2">
    <property type="entry name" value="TONB-DEPENDENT RECEPTOR"/>
    <property type="match status" value="1"/>
</dbReference>
<dbReference type="GO" id="GO:0009279">
    <property type="term" value="C:cell outer membrane"/>
    <property type="evidence" value="ECO:0007669"/>
    <property type="project" value="UniProtKB-SubCell"/>
</dbReference>
<feature type="domain" description="TonB-dependent receptor plug" evidence="14">
    <location>
        <begin position="65"/>
        <end position="177"/>
    </location>
</feature>
<keyword evidence="16" id="KW-1185">Reference proteome</keyword>
<evidence type="ECO:0000259" key="13">
    <source>
        <dbReference type="Pfam" id="PF00593"/>
    </source>
</evidence>
<evidence type="ECO:0000313" key="16">
    <source>
        <dbReference type="Proteomes" id="UP000490980"/>
    </source>
</evidence>
<feature type="signal peptide" evidence="12">
    <location>
        <begin position="1"/>
        <end position="32"/>
    </location>
</feature>
<evidence type="ECO:0000256" key="3">
    <source>
        <dbReference type="ARBA" id="ARBA00022452"/>
    </source>
</evidence>
<proteinExistence type="inferred from homology"/>
<evidence type="ECO:0000256" key="7">
    <source>
        <dbReference type="ARBA" id="ARBA00023136"/>
    </source>
</evidence>
<evidence type="ECO:0000256" key="4">
    <source>
        <dbReference type="ARBA" id="ARBA00022692"/>
    </source>
</evidence>
<dbReference type="InterPro" id="IPR010917">
    <property type="entry name" value="TonB_rcpt_CS"/>
</dbReference>
<evidence type="ECO:0000256" key="1">
    <source>
        <dbReference type="ARBA" id="ARBA00004571"/>
    </source>
</evidence>
<evidence type="ECO:0000256" key="6">
    <source>
        <dbReference type="ARBA" id="ARBA00023077"/>
    </source>
</evidence>
<dbReference type="EMBL" id="JAARLZ010000002">
    <property type="protein sequence ID" value="NII05532.1"/>
    <property type="molecule type" value="Genomic_DNA"/>
</dbReference>
<organism evidence="15 16">
    <name type="scientific">Luteibacter anthropi</name>
    <dbReference type="NCBI Taxonomy" id="564369"/>
    <lineage>
        <taxon>Bacteria</taxon>
        <taxon>Pseudomonadati</taxon>
        <taxon>Pseudomonadota</taxon>
        <taxon>Gammaproteobacteria</taxon>
        <taxon>Lysobacterales</taxon>
        <taxon>Rhodanobacteraceae</taxon>
        <taxon>Luteibacter</taxon>
    </lineage>
</organism>
<evidence type="ECO:0000256" key="5">
    <source>
        <dbReference type="ARBA" id="ARBA00022729"/>
    </source>
</evidence>
<accession>A0A7X5U833</accession>
<comment type="caution">
    <text evidence="15">The sequence shown here is derived from an EMBL/GenBank/DDBJ whole genome shotgun (WGS) entry which is preliminary data.</text>
</comment>
<dbReference type="PANTHER" id="PTHR47234">
    <property type="match status" value="1"/>
</dbReference>
<evidence type="ECO:0000256" key="10">
    <source>
        <dbReference type="PROSITE-ProRule" id="PRU10144"/>
    </source>
</evidence>
<keyword evidence="6 11" id="KW-0798">TonB box</keyword>
<feature type="domain" description="TonB-dependent receptor-like beta-barrel" evidence="13">
    <location>
        <begin position="489"/>
        <end position="912"/>
    </location>
</feature>
<dbReference type="Pfam" id="PF00593">
    <property type="entry name" value="TonB_dep_Rec_b-barrel"/>
    <property type="match status" value="1"/>
</dbReference>
<dbReference type="InterPro" id="IPR037066">
    <property type="entry name" value="Plug_dom_sf"/>
</dbReference>
<sequence>MTKGSILTRLGMAPCLLAIACAAALSAAPAMAQDSSSGQAKEADAKRLEAVTVTGSRISNPNAISPTPISVMTADDIKATGATNVGDIMTRLPQLASTFTMGNSTRFIGTAGVQPIDLRNLGTSRTLVLVNGRRFVGSSAGSTDVDVNLIPADFIERVEVITGGASAVYGADAVSGVVNFILKKNYQGAAVHVQYGSSEHGGYNQGFVSFTGGMNFAQNRGNVAVSVEHSTQGSLEFPDRFGHQAYRAIQTPNGPTDTALFSNAGGYKTINAGTFALGGNRYVFNSDHSVRPQNLGTFHDSSGCVDCDRLDANQVSQLQPRYGRTTVTALGSFDISPEHRLYAEGNYSRVNVKTFSQPAFGSYTINRDNAYITPDLAALMDANKAQSITIGRFDVDAGRRGEDTRRDVARLVLGANGVISGDWEYDASVVYGTMDETRHNLNNRIVDRFNDSIDAVRDPSGNIVCRSGVAGCIPTSIFGEGAIDPRAARWFNTTTTTTSRLTQFVGGGSITNNNLFAMPGDAGSASMVAGVEFRRESSKQINDPLDRAGETFLNAIPNSSGAYNVKEGYLEFVAPLLADHTLVKNLTFDSAARFSDYDSIGHTKTWRWGLDWAIDDNVRLRGTMSSAVRAPNIGELYSGQSQNFANFKDPCSITEINNGSSSRVANCRALGVPVGFDSAQASSYKGLSGSNPNLKPELGRTWTAGFVFTPTFIEGFGMNVDYWNIKLTNAITQLDFATVAQHCVDSSNGINNVYCANVTRGPDHEISNIVAVNENIAQLNTSGIDLGAYYTHELGRGKLQLNLDLTKVIAYTEYPFQDDPTTTQQDNGTATTAGAWPKWKASLRTTYTLNNWVFNWNTRFFSRMLRVTNESYKANPTQTTPIYASSGFFNDVRVSYDFTKARLQVYGGITNVFDRDPPVNFFGTGGASGNYDNVGRAYYLGLNYQF</sequence>
<reference evidence="15 16" key="1">
    <citation type="submission" date="2020-03" db="EMBL/GenBank/DDBJ databases">
        <authorList>
            <person name="Lai Q."/>
        </authorList>
    </citation>
    <scope>NUCLEOTIDE SEQUENCE [LARGE SCALE GENOMIC DNA]</scope>
    <source>
        <strain evidence="15 16">CCUG 25036</strain>
    </source>
</reference>
<keyword evidence="2 9" id="KW-0813">Transport</keyword>
<dbReference type="InterPro" id="IPR039426">
    <property type="entry name" value="TonB-dep_rcpt-like"/>
</dbReference>
<dbReference type="Pfam" id="PF07715">
    <property type="entry name" value="Plug"/>
    <property type="match status" value="1"/>
</dbReference>
<comment type="subcellular location">
    <subcellularLocation>
        <location evidence="1 9">Cell outer membrane</location>
        <topology evidence="1 9">Multi-pass membrane protein</topology>
    </subcellularLocation>
</comment>
<keyword evidence="5 12" id="KW-0732">Signal</keyword>
<name>A0A7X5U833_9GAMM</name>
<evidence type="ECO:0000256" key="9">
    <source>
        <dbReference type="PROSITE-ProRule" id="PRU01360"/>
    </source>
</evidence>
<keyword evidence="3 9" id="KW-1134">Transmembrane beta strand</keyword>
<dbReference type="InterPro" id="IPR012910">
    <property type="entry name" value="Plug_dom"/>
</dbReference>
<dbReference type="AlphaFoldDB" id="A0A7X5U833"/>
<dbReference type="PROSITE" id="PS01156">
    <property type="entry name" value="TONB_DEPENDENT_REC_2"/>
    <property type="match status" value="1"/>
</dbReference>
<gene>
    <name evidence="15" type="ORF">HBF25_03900</name>
</gene>
<evidence type="ECO:0000256" key="2">
    <source>
        <dbReference type="ARBA" id="ARBA00022448"/>
    </source>
</evidence>
<dbReference type="Gene3D" id="2.40.170.20">
    <property type="entry name" value="TonB-dependent receptor, beta-barrel domain"/>
    <property type="match status" value="1"/>
</dbReference>
<evidence type="ECO:0000259" key="14">
    <source>
        <dbReference type="Pfam" id="PF07715"/>
    </source>
</evidence>
<dbReference type="RefSeq" id="WP_166946632.1">
    <property type="nucleotide sequence ID" value="NZ_JAARLZ010000002.1"/>
</dbReference>
<dbReference type="SUPFAM" id="SSF56935">
    <property type="entry name" value="Porins"/>
    <property type="match status" value="1"/>
</dbReference>
<evidence type="ECO:0000256" key="12">
    <source>
        <dbReference type="SAM" id="SignalP"/>
    </source>
</evidence>
<dbReference type="InterPro" id="IPR000531">
    <property type="entry name" value="Beta-barrel_TonB"/>
</dbReference>
<evidence type="ECO:0000313" key="15">
    <source>
        <dbReference type="EMBL" id="NII05532.1"/>
    </source>
</evidence>
<dbReference type="PROSITE" id="PS52016">
    <property type="entry name" value="TONB_DEPENDENT_REC_3"/>
    <property type="match status" value="1"/>
</dbReference>
<feature type="short sequence motif" description="TonB C-terminal box" evidence="10">
    <location>
        <begin position="929"/>
        <end position="946"/>
    </location>
</feature>
<dbReference type="PROSITE" id="PS51257">
    <property type="entry name" value="PROKAR_LIPOPROTEIN"/>
    <property type="match status" value="1"/>
</dbReference>
<dbReference type="InterPro" id="IPR036942">
    <property type="entry name" value="Beta-barrel_TonB_sf"/>
</dbReference>
<feature type="chain" id="PRO_5030899254" evidence="12">
    <location>
        <begin position="33"/>
        <end position="946"/>
    </location>
</feature>
<comment type="similarity">
    <text evidence="9 11">Belongs to the TonB-dependent receptor family.</text>
</comment>
<keyword evidence="7 9" id="KW-0472">Membrane</keyword>
<keyword evidence="8 9" id="KW-0998">Cell outer membrane</keyword>
<dbReference type="Gene3D" id="2.170.130.10">
    <property type="entry name" value="TonB-dependent receptor, plug domain"/>
    <property type="match status" value="1"/>
</dbReference>
<keyword evidence="15" id="KW-0675">Receptor</keyword>
<dbReference type="Proteomes" id="UP000490980">
    <property type="component" value="Unassembled WGS sequence"/>
</dbReference>